<proteinExistence type="predicted"/>
<dbReference type="EMBL" id="BK016086">
    <property type="protein sequence ID" value="DAF93653.1"/>
    <property type="molecule type" value="Genomic_DNA"/>
</dbReference>
<evidence type="ECO:0000313" key="2">
    <source>
        <dbReference type="EMBL" id="DAF93653.1"/>
    </source>
</evidence>
<sequence length="108" mass="12222">MSLFQCEVCGCCENTALAAQGFKKMLFMNIFSWAYAPEREGLELCSACGPTNYRSGKPTEYGKWHGEFPRIFLEKGKWKTNDRGDLEHVDTGETNYPAFAIPPNDLED</sequence>
<feature type="region of interest" description="Disordered" evidence="1">
    <location>
        <begin position="89"/>
        <end position="108"/>
    </location>
</feature>
<name>A0A8S5UGP2_9CAUD</name>
<accession>A0A8S5UGP2</accession>
<reference evidence="2" key="1">
    <citation type="journal article" date="2021" name="Proc. Natl. Acad. Sci. U.S.A.">
        <title>A Catalog of Tens of Thousands of Viruses from Human Metagenomes Reveals Hidden Associations with Chronic Diseases.</title>
        <authorList>
            <person name="Tisza M.J."/>
            <person name="Buck C.B."/>
        </authorList>
    </citation>
    <scope>NUCLEOTIDE SEQUENCE</scope>
    <source>
        <strain evidence="2">Ctshb19</strain>
    </source>
</reference>
<protein>
    <submittedName>
        <fullName evidence="2">Zinc-ribbon family protein</fullName>
    </submittedName>
</protein>
<evidence type="ECO:0000256" key="1">
    <source>
        <dbReference type="SAM" id="MobiDB-lite"/>
    </source>
</evidence>
<organism evidence="2">
    <name type="scientific">Myoviridae sp. ctshb19</name>
    <dbReference type="NCBI Taxonomy" id="2825194"/>
    <lineage>
        <taxon>Viruses</taxon>
        <taxon>Duplodnaviria</taxon>
        <taxon>Heunggongvirae</taxon>
        <taxon>Uroviricota</taxon>
        <taxon>Caudoviricetes</taxon>
    </lineage>
</organism>